<sequence length="71" mass="8318">MRKEPCPRCGQSGLQDALLKNLENLRVVLCQECEALRVGESTEDFYSYVQFEEFMESKHAEADWKQVEFLD</sequence>
<dbReference type="GO" id="GO:0003746">
    <property type="term" value="F:translation elongation factor activity"/>
    <property type="evidence" value="ECO:0007669"/>
    <property type="project" value="UniProtKB-KW"/>
</dbReference>
<keyword evidence="1" id="KW-0251">Elongation factor</keyword>
<keyword evidence="2" id="KW-1185">Reference proteome</keyword>
<organism evidence="1 2">
    <name type="scientific">Haloferula luteola</name>
    <dbReference type="NCBI Taxonomy" id="595692"/>
    <lineage>
        <taxon>Bacteria</taxon>
        <taxon>Pseudomonadati</taxon>
        <taxon>Verrucomicrobiota</taxon>
        <taxon>Verrucomicrobiia</taxon>
        <taxon>Verrucomicrobiales</taxon>
        <taxon>Verrucomicrobiaceae</taxon>
        <taxon>Haloferula</taxon>
    </lineage>
</organism>
<evidence type="ECO:0000313" key="2">
    <source>
        <dbReference type="Proteomes" id="UP000557717"/>
    </source>
</evidence>
<dbReference type="Proteomes" id="UP000557717">
    <property type="component" value="Unassembled WGS sequence"/>
</dbReference>
<gene>
    <name evidence="1" type="ORF">HNR46_000990</name>
</gene>
<accession>A0A840V109</accession>
<proteinExistence type="predicted"/>
<protein>
    <submittedName>
        <fullName evidence="1">Transcription elongation factor Elf1</fullName>
    </submittedName>
</protein>
<keyword evidence="1" id="KW-0648">Protein biosynthesis</keyword>
<name>A0A840V109_9BACT</name>
<dbReference type="AlphaFoldDB" id="A0A840V109"/>
<dbReference type="EMBL" id="JACHFD010000004">
    <property type="protein sequence ID" value="MBB5350756.1"/>
    <property type="molecule type" value="Genomic_DNA"/>
</dbReference>
<reference evidence="1 2" key="1">
    <citation type="submission" date="2020-08" db="EMBL/GenBank/DDBJ databases">
        <title>Genomic Encyclopedia of Type Strains, Phase IV (KMG-IV): sequencing the most valuable type-strain genomes for metagenomic binning, comparative biology and taxonomic classification.</title>
        <authorList>
            <person name="Goeker M."/>
        </authorList>
    </citation>
    <scope>NUCLEOTIDE SEQUENCE [LARGE SCALE GENOMIC DNA]</scope>
    <source>
        <strain evidence="1 2">YC6886</strain>
    </source>
</reference>
<evidence type="ECO:0000313" key="1">
    <source>
        <dbReference type="EMBL" id="MBB5350756.1"/>
    </source>
</evidence>
<comment type="caution">
    <text evidence="1">The sequence shown here is derived from an EMBL/GenBank/DDBJ whole genome shotgun (WGS) entry which is preliminary data.</text>
</comment>